<keyword evidence="3" id="KW-1185">Reference proteome</keyword>
<evidence type="ECO:0000313" key="2">
    <source>
        <dbReference type="EMBL" id="THH19257.1"/>
    </source>
</evidence>
<dbReference type="OrthoDB" id="2687560at2759"/>
<feature type="compositionally biased region" description="Low complexity" evidence="1">
    <location>
        <begin position="157"/>
        <end position="174"/>
    </location>
</feature>
<protein>
    <submittedName>
        <fullName evidence="2">Uncharacterized protein</fullName>
    </submittedName>
</protein>
<dbReference type="EMBL" id="SGPL01000051">
    <property type="protein sequence ID" value="THH19257.1"/>
    <property type="molecule type" value="Genomic_DNA"/>
</dbReference>
<feature type="region of interest" description="Disordered" evidence="1">
    <location>
        <begin position="120"/>
        <end position="143"/>
    </location>
</feature>
<dbReference type="AlphaFoldDB" id="A0A4S4M3X5"/>
<proteinExistence type="predicted"/>
<comment type="caution">
    <text evidence="2">The sequence shown here is derived from an EMBL/GenBank/DDBJ whole genome shotgun (WGS) entry which is preliminary data.</text>
</comment>
<reference evidence="2 3" key="1">
    <citation type="submission" date="2019-02" db="EMBL/GenBank/DDBJ databases">
        <title>Genome sequencing of the rare red list fungi Bondarzewia mesenterica.</title>
        <authorList>
            <person name="Buettner E."/>
            <person name="Kellner H."/>
        </authorList>
    </citation>
    <scope>NUCLEOTIDE SEQUENCE [LARGE SCALE GENOMIC DNA]</scope>
    <source>
        <strain evidence="2 3">DSM 108281</strain>
    </source>
</reference>
<evidence type="ECO:0000313" key="3">
    <source>
        <dbReference type="Proteomes" id="UP000310158"/>
    </source>
</evidence>
<dbReference type="Proteomes" id="UP000310158">
    <property type="component" value="Unassembled WGS sequence"/>
</dbReference>
<gene>
    <name evidence="2" type="ORF">EW146_g1870</name>
</gene>
<evidence type="ECO:0000256" key="1">
    <source>
        <dbReference type="SAM" id="MobiDB-lite"/>
    </source>
</evidence>
<sequence length="285" mass="31854">MIHKRSSHISAAPRLVVFAPQKWVTVKPSHNDDPSILNVHPTTDLRHVALNDDSNQISSLSLSSFPLSPLLETPRTLRRKQRMMVLRRKSSRSLRSYVSIPDIRRLEGCNSRADRKASAIFTTSTSDQQHRSPTPTARLGHPNRPYYTAIRENMSPTTFTFPSTTPSPTRSSFSHPASQRRPVSNLSPADIVRVRADHGGEGRMSVPAAFEAGFSLSREVELRMALARERSRESPGLTQEFKFYETKKNPTVKGAVKKIGKGLMGFCFGDPELRGTVRCDAGRDF</sequence>
<feature type="compositionally biased region" description="Polar residues" evidence="1">
    <location>
        <begin position="120"/>
        <end position="135"/>
    </location>
</feature>
<feature type="compositionally biased region" description="Polar residues" evidence="1">
    <location>
        <begin position="175"/>
        <end position="184"/>
    </location>
</feature>
<accession>A0A4S4M3X5</accession>
<organism evidence="2 3">
    <name type="scientific">Bondarzewia mesenterica</name>
    <dbReference type="NCBI Taxonomy" id="1095465"/>
    <lineage>
        <taxon>Eukaryota</taxon>
        <taxon>Fungi</taxon>
        <taxon>Dikarya</taxon>
        <taxon>Basidiomycota</taxon>
        <taxon>Agaricomycotina</taxon>
        <taxon>Agaricomycetes</taxon>
        <taxon>Russulales</taxon>
        <taxon>Bondarzewiaceae</taxon>
        <taxon>Bondarzewia</taxon>
    </lineage>
</organism>
<name>A0A4S4M3X5_9AGAM</name>
<feature type="region of interest" description="Disordered" evidence="1">
    <location>
        <begin position="157"/>
        <end position="184"/>
    </location>
</feature>